<evidence type="ECO:0000313" key="2">
    <source>
        <dbReference type="EMBL" id="AEG48224.1"/>
    </source>
</evidence>
<keyword evidence="3" id="KW-1185">Reference proteome</keyword>
<evidence type="ECO:0000313" key="3">
    <source>
        <dbReference type="Proteomes" id="UP000007150"/>
    </source>
</evidence>
<feature type="chain" id="PRO_5003333880" description="Transporter" evidence="1">
    <location>
        <begin position="24"/>
        <end position="281"/>
    </location>
</feature>
<protein>
    <recommendedName>
        <fullName evidence="4">Transporter</fullName>
    </recommendedName>
</protein>
<organism evidence="2 3">
    <name type="scientific">Sphingobium chlorophenolicum L-1</name>
    <dbReference type="NCBI Taxonomy" id="690566"/>
    <lineage>
        <taxon>Bacteria</taxon>
        <taxon>Pseudomonadati</taxon>
        <taxon>Pseudomonadota</taxon>
        <taxon>Alphaproteobacteria</taxon>
        <taxon>Sphingomonadales</taxon>
        <taxon>Sphingomonadaceae</taxon>
        <taxon>Sphingobium</taxon>
    </lineage>
</organism>
<dbReference type="STRING" id="690566.Sphch_0529"/>
<dbReference type="EMBL" id="CP002798">
    <property type="protein sequence ID" value="AEG48224.1"/>
    <property type="molecule type" value="Genomic_DNA"/>
</dbReference>
<name>F6EXH7_SPHCR</name>
<dbReference type="KEGG" id="sch:Sphch_0529"/>
<dbReference type="InterPro" id="IPR025737">
    <property type="entry name" value="FApF"/>
</dbReference>
<dbReference type="AlphaFoldDB" id="F6EXH7"/>
<feature type="signal peptide" evidence="1">
    <location>
        <begin position="1"/>
        <end position="23"/>
    </location>
</feature>
<evidence type="ECO:0008006" key="4">
    <source>
        <dbReference type="Google" id="ProtNLM"/>
    </source>
</evidence>
<sequence length="281" mass="28665" precursor="true">MKGSMMLAAASMAMTAGATPALAQIAAQSGPQTAQAEEPSTGLSTALSTGGGLTAITGVDYSSGDYGTGSDTHILVVPMSLRYRTGQLRFTATLPWLRINGSSAIVGSGSGGVIIDPNAPRTTRSGLGDLTLGIGYQIPEEQLGFGLDLSARVKLPTASRSKALGTGKTDVAVAAEISRSVGAITPFANVGYRMPGDPSGLDLHNAWTASGGASMMLGKSALIASYDYRESTSDFARDSQELFGAFSSPVAEKLIFTLYGTAGLSQGAADYGIGSMVSVRF</sequence>
<evidence type="ECO:0000256" key="1">
    <source>
        <dbReference type="SAM" id="SignalP"/>
    </source>
</evidence>
<keyword evidence="1" id="KW-0732">Signal</keyword>
<gene>
    <name evidence="2" type="ORF">Sphch_0529</name>
</gene>
<dbReference type="Proteomes" id="UP000007150">
    <property type="component" value="Chromosome 1"/>
</dbReference>
<proteinExistence type="predicted"/>
<dbReference type="Pfam" id="PF13557">
    <property type="entry name" value="Phenol_MetA_deg"/>
    <property type="match status" value="1"/>
</dbReference>
<dbReference type="HOGENOM" id="CLU_093145_0_0_5"/>
<reference evidence="2 3" key="1">
    <citation type="submission" date="2011-05" db="EMBL/GenBank/DDBJ databases">
        <title>Complete sequence of chromosome 1 of Sphingobium chlorophenolicum L-1.</title>
        <authorList>
            <consortium name="US DOE Joint Genome Institute"/>
            <person name="Lucas S."/>
            <person name="Han J."/>
            <person name="Lapidus A."/>
            <person name="Cheng J.-F."/>
            <person name="Goodwin L."/>
            <person name="Pitluck S."/>
            <person name="Peters L."/>
            <person name="Daligault H."/>
            <person name="Han C."/>
            <person name="Tapia R."/>
            <person name="Land M."/>
            <person name="Hauser L."/>
            <person name="Kyrpides N."/>
            <person name="Ivanova N."/>
            <person name="Pagani I."/>
            <person name="Turner P."/>
            <person name="Copley S."/>
            <person name="Woyke T."/>
        </authorList>
    </citation>
    <scope>NUCLEOTIDE SEQUENCE [LARGE SCALE GENOMIC DNA]</scope>
    <source>
        <strain evidence="2 3">L-1</strain>
    </source>
</reference>
<accession>F6EXH7</accession>
<dbReference type="RefSeq" id="WP_013846490.1">
    <property type="nucleotide sequence ID" value="NC_015593.1"/>
</dbReference>